<accession>A0A8W8K0H6</accession>
<dbReference type="InterPro" id="IPR016186">
    <property type="entry name" value="C-type_lectin-like/link_sf"/>
</dbReference>
<dbReference type="Pfam" id="PF00059">
    <property type="entry name" value="Lectin_C"/>
    <property type="match status" value="1"/>
</dbReference>
<feature type="domain" description="C-type lectin" evidence="3">
    <location>
        <begin position="133"/>
        <end position="253"/>
    </location>
</feature>
<reference evidence="4" key="1">
    <citation type="submission" date="2022-08" db="UniProtKB">
        <authorList>
            <consortium name="EnsemblMetazoa"/>
        </authorList>
    </citation>
    <scope>IDENTIFICATION</scope>
    <source>
        <strain evidence="4">05x7-T-G4-1.051#20</strain>
    </source>
</reference>
<evidence type="ECO:0000256" key="2">
    <source>
        <dbReference type="SAM" id="SignalP"/>
    </source>
</evidence>
<dbReference type="SUPFAM" id="SSF57414">
    <property type="entry name" value="Hairpin loop containing domain-like"/>
    <property type="match status" value="1"/>
</dbReference>
<dbReference type="OMA" id="WINGHDE"/>
<dbReference type="AlphaFoldDB" id="A0A8W8K0H6"/>
<dbReference type="SUPFAM" id="SSF56436">
    <property type="entry name" value="C-type lectin-like"/>
    <property type="match status" value="1"/>
</dbReference>
<evidence type="ECO:0000313" key="5">
    <source>
        <dbReference type="Proteomes" id="UP000005408"/>
    </source>
</evidence>
<sequence length="256" mass="29130">MEWTTYLFLVIISVVRGEFTSNFMVRNSSYDNKAFLASKLISTSHYRSVFDCAADCAKNHECKSTTFNADTHICQLLSAHKEAISNTTTKKTTGWVYFEKLITTYDVMPTTSTPTAVVTVSPSSFNCSQWHYFNGHWYFMDSTPRTFNDSRTFCASKSPSAYVIEVNSAAENGWLVNLTSTQCHAAKEYWLNAYNINNTRLFTWLESNTTAVYNNWENGEPSHLAETCIVSDTMYEGEWADITCTYLRPVVCEKNS</sequence>
<dbReference type="PANTHER" id="PTHR22803">
    <property type="entry name" value="MANNOSE, PHOSPHOLIPASE, LECTIN RECEPTOR RELATED"/>
    <property type="match status" value="1"/>
</dbReference>
<dbReference type="InterPro" id="IPR018378">
    <property type="entry name" value="C-type_lectin_CS"/>
</dbReference>
<name>A0A8W8K0H6_MAGGI</name>
<evidence type="ECO:0000256" key="1">
    <source>
        <dbReference type="ARBA" id="ARBA00023157"/>
    </source>
</evidence>
<dbReference type="InterPro" id="IPR003609">
    <property type="entry name" value="Pan_app"/>
</dbReference>
<proteinExistence type="predicted"/>
<dbReference type="InterPro" id="IPR050111">
    <property type="entry name" value="C-type_lectin/snaclec_domain"/>
</dbReference>
<dbReference type="EnsemblMetazoa" id="G21607.1">
    <property type="protein sequence ID" value="G21607.1:cds"/>
    <property type="gene ID" value="G21607"/>
</dbReference>
<dbReference type="InterPro" id="IPR001304">
    <property type="entry name" value="C-type_lectin-like"/>
</dbReference>
<dbReference type="SMART" id="SM00034">
    <property type="entry name" value="CLECT"/>
    <property type="match status" value="1"/>
</dbReference>
<evidence type="ECO:0000313" key="4">
    <source>
        <dbReference type="EnsemblMetazoa" id="G21607.1:cds"/>
    </source>
</evidence>
<dbReference type="PROSITE" id="PS00615">
    <property type="entry name" value="C_TYPE_LECTIN_1"/>
    <property type="match status" value="1"/>
</dbReference>
<dbReference type="Pfam" id="PF00024">
    <property type="entry name" value="PAN_1"/>
    <property type="match status" value="1"/>
</dbReference>
<dbReference type="Proteomes" id="UP000005408">
    <property type="component" value="Unassembled WGS sequence"/>
</dbReference>
<dbReference type="PROSITE" id="PS50041">
    <property type="entry name" value="C_TYPE_LECTIN_2"/>
    <property type="match status" value="1"/>
</dbReference>
<dbReference type="CDD" id="cd00037">
    <property type="entry name" value="CLECT"/>
    <property type="match status" value="1"/>
</dbReference>
<dbReference type="InterPro" id="IPR016187">
    <property type="entry name" value="CTDL_fold"/>
</dbReference>
<protein>
    <recommendedName>
        <fullName evidence="3">C-type lectin domain-containing protein</fullName>
    </recommendedName>
</protein>
<dbReference type="OrthoDB" id="2142683at2759"/>
<keyword evidence="2" id="KW-0732">Signal</keyword>
<dbReference type="Gene3D" id="3.10.100.10">
    <property type="entry name" value="Mannose-Binding Protein A, subunit A"/>
    <property type="match status" value="1"/>
</dbReference>
<keyword evidence="1" id="KW-1015">Disulfide bond</keyword>
<feature type="chain" id="PRO_5036498581" description="C-type lectin domain-containing protein" evidence="2">
    <location>
        <begin position="18"/>
        <end position="256"/>
    </location>
</feature>
<organism evidence="4 5">
    <name type="scientific">Magallana gigas</name>
    <name type="common">Pacific oyster</name>
    <name type="synonym">Crassostrea gigas</name>
    <dbReference type="NCBI Taxonomy" id="29159"/>
    <lineage>
        <taxon>Eukaryota</taxon>
        <taxon>Metazoa</taxon>
        <taxon>Spiralia</taxon>
        <taxon>Lophotrochozoa</taxon>
        <taxon>Mollusca</taxon>
        <taxon>Bivalvia</taxon>
        <taxon>Autobranchia</taxon>
        <taxon>Pteriomorphia</taxon>
        <taxon>Ostreida</taxon>
        <taxon>Ostreoidea</taxon>
        <taxon>Ostreidae</taxon>
        <taxon>Magallana</taxon>
    </lineage>
</organism>
<evidence type="ECO:0000259" key="3">
    <source>
        <dbReference type="PROSITE" id="PS50041"/>
    </source>
</evidence>
<dbReference type="Gene3D" id="3.50.4.10">
    <property type="entry name" value="Hepatocyte Growth Factor"/>
    <property type="match status" value="1"/>
</dbReference>
<feature type="signal peptide" evidence="2">
    <location>
        <begin position="1"/>
        <end position="17"/>
    </location>
</feature>
<keyword evidence="5" id="KW-1185">Reference proteome</keyword>